<gene>
    <name evidence="2" type="ORF">SAMN04488124_3011</name>
</gene>
<accession>A0A1I6IBW6</accession>
<dbReference type="RefSeq" id="WP_089882449.1">
    <property type="nucleotide sequence ID" value="NZ_FOYS01000005.1"/>
</dbReference>
<keyword evidence="1" id="KW-0472">Membrane</keyword>
<reference evidence="3" key="1">
    <citation type="submission" date="2016-10" db="EMBL/GenBank/DDBJ databases">
        <authorList>
            <person name="Varghese N."/>
            <person name="Submissions S."/>
        </authorList>
    </citation>
    <scope>NUCLEOTIDE SEQUENCE [LARGE SCALE GENOMIC DNA]</scope>
    <source>
        <strain evidence="3">CGMCC 1.8711</strain>
    </source>
</reference>
<keyword evidence="1" id="KW-0812">Transmembrane</keyword>
<name>A0A1I6IBW6_9EURY</name>
<keyword evidence="3" id="KW-1185">Reference proteome</keyword>
<evidence type="ECO:0000256" key="1">
    <source>
        <dbReference type="SAM" id="Phobius"/>
    </source>
</evidence>
<proteinExistence type="predicted"/>
<organism evidence="2 3">
    <name type="scientific">Halogeometricum limi</name>
    <dbReference type="NCBI Taxonomy" id="555875"/>
    <lineage>
        <taxon>Archaea</taxon>
        <taxon>Methanobacteriati</taxon>
        <taxon>Methanobacteriota</taxon>
        <taxon>Stenosarchaea group</taxon>
        <taxon>Halobacteria</taxon>
        <taxon>Halobacteriales</taxon>
        <taxon>Haloferacaceae</taxon>
        <taxon>Halogeometricum</taxon>
    </lineage>
</organism>
<feature type="transmembrane region" description="Helical" evidence="1">
    <location>
        <begin position="21"/>
        <end position="38"/>
    </location>
</feature>
<protein>
    <submittedName>
        <fullName evidence="2">Uncharacterized protein</fullName>
    </submittedName>
</protein>
<dbReference type="STRING" id="555875.SAMN04488124_3011"/>
<feature type="transmembrane region" description="Helical" evidence="1">
    <location>
        <begin position="73"/>
        <end position="92"/>
    </location>
</feature>
<dbReference type="EMBL" id="FOYS01000005">
    <property type="protein sequence ID" value="SFR64188.1"/>
    <property type="molecule type" value="Genomic_DNA"/>
</dbReference>
<evidence type="ECO:0000313" key="2">
    <source>
        <dbReference type="EMBL" id="SFR64188.1"/>
    </source>
</evidence>
<evidence type="ECO:0000313" key="3">
    <source>
        <dbReference type="Proteomes" id="UP000243250"/>
    </source>
</evidence>
<sequence>MGRSSQFERQLQLWSVRGVNVPTALVTVAMTGLLVFAATRDPSVTAMDGVFIVATIALYVVGTVDRFRTCGSFRTAGIALVGSCGGYLLLTAARDADIVVGGYLLFALLILVSQRAGLIE</sequence>
<dbReference type="AlphaFoldDB" id="A0A1I6IBW6"/>
<feature type="transmembrane region" description="Helical" evidence="1">
    <location>
        <begin position="98"/>
        <end position="118"/>
    </location>
</feature>
<keyword evidence="1" id="KW-1133">Transmembrane helix</keyword>
<feature type="transmembrane region" description="Helical" evidence="1">
    <location>
        <begin position="44"/>
        <end position="61"/>
    </location>
</feature>
<dbReference type="Proteomes" id="UP000243250">
    <property type="component" value="Unassembled WGS sequence"/>
</dbReference>